<reference evidence="1" key="1">
    <citation type="submission" date="2024-06" db="EMBL/GenBank/DDBJ databases">
        <title>Draft genome sequence of Microbacterium sp. strain A8/3-1, isolated from Oxytropis tragacanthoides Fisch. ex DC. Root nodules in the Altai region of Russia.</title>
        <authorList>
            <person name="Sazanova A."/>
            <person name="Guro P."/>
            <person name="Kuznetsova I."/>
            <person name="Belimov A."/>
            <person name="Safronova V."/>
        </authorList>
    </citation>
    <scope>NUCLEOTIDE SEQUENCE</scope>
    <source>
        <strain evidence="1">A8/3-1</strain>
    </source>
</reference>
<accession>A0AAU7VYG3</accession>
<sequence>MIELQARAFQEEDETWTIEIPRLTSRTPSGETIPATGSAFTSRGIAQAALELASAWLDVDPSEVAVHVTVDERRSSR</sequence>
<name>A0AAU7VYG3_9MICO</name>
<evidence type="ECO:0000313" key="1">
    <source>
        <dbReference type="EMBL" id="XBX79265.1"/>
    </source>
</evidence>
<gene>
    <name evidence="1" type="ORF">ABS642_04010</name>
</gene>
<proteinExistence type="predicted"/>
<dbReference type="AlphaFoldDB" id="A0AAU7VYG3"/>
<dbReference type="EMBL" id="CP158357">
    <property type="protein sequence ID" value="XBX79265.1"/>
    <property type="molecule type" value="Genomic_DNA"/>
</dbReference>
<dbReference type="RefSeq" id="WP_350352341.1">
    <property type="nucleotide sequence ID" value="NZ_CP158357.1"/>
</dbReference>
<organism evidence="1">
    <name type="scientific">Microbacterium sp. A8/3-1</name>
    <dbReference type="NCBI Taxonomy" id="3160749"/>
    <lineage>
        <taxon>Bacteria</taxon>
        <taxon>Bacillati</taxon>
        <taxon>Actinomycetota</taxon>
        <taxon>Actinomycetes</taxon>
        <taxon>Micrococcales</taxon>
        <taxon>Microbacteriaceae</taxon>
        <taxon>Microbacterium</taxon>
    </lineage>
</organism>
<protein>
    <submittedName>
        <fullName evidence="1">Uncharacterized protein</fullName>
    </submittedName>
</protein>